<evidence type="ECO:0000313" key="2">
    <source>
        <dbReference type="Proteomes" id="UP000027265"/>
    </source>
</evidence>
<dbReference type="Proteomes" id="UP000027265">
    <property type="component" value="Unassembled WGS sequence"/>
</dbReference>
<dbReference type="InParanoid" id="A0A067PZX8"/>
<accession>A0A067PZX8</accession>
<name>A0A067PZX8_9AGAM</name>
<protein>
    <submittedName>
        <fullName evidence="1">Uncharacterized protein</fullName>
    </submittedName>
</protein>
<dbReference type="AlphaFoldDB" id="A0A067PZX8"/>
<sequence length="114" mass="12045">MELNIQPTSPQTLASNTPHLISIITNPTSTKPSSVNSQLSSAPYSSLNFKEFGIATLHLFFLVPRTVLSVGVAKLDGIPGGLLGIWLVSRILLALTPSLTITHSNPSIILPDGS</sequence>
<dbReference type="HOGENOM" id="CLU_2121441_0_0_1"/>
<organism evidence="1 2">
    <name type="scientific">Jaapia argillacea MUCL 33604</name>
    <dbReference type="NCBI Taxonomy" id="933084"/>
    <lineage>
        <taxon>Eukaryota</taxon>
        <taxon>Fungi</taxon>
        <taxon>Dikarya</taxon>
        <taxon>Basidiomycota</taxon>
        <taxon>Agaricomycotina</taxon>
        <taxon>Agaricomycetes</taxon>
        <taxon>Agaricomycetidae</taxon>
        <taxon>Jaapiales</taxon>
        <taxon>Jaapiaceae</taxon>
        <taxon>Jaapia</taxon>
    </lineage>
</organism>
<keyword evidence="2" id="KW-1185">Reference proteome</keyword>
<evidence type="ECO:0000313" key="1">
    <source>
        <dbReference type="EMBL" id="KDQ60284.1"/>
    </source>
</evidence>
<proteinExistence type="predicted"/>
<reference evidence="2" key="1">
    <citation type="journal article" date="2014" name="Proc. Natl. Acad. Sci. U.S.A.">
        <title>Extensive sampling of basidiomycete genomes demonstrates inadequacy of the white-rot/brown-rot paradigm for wood decay fungi.</title>
        <authorList>
            <person name="Riley R."/>
            <person name="Salamov A.A."/>
            <person name="Brown D.W."/>
            <person name="Nagy L.G."/>
            <person name="Floudas D."/>
            <person name="Held B.W."/>
            <person name="Levasseur A."/>
            <person name="Lombard V."/>
            <person name="Morin E."/>
            <person name="Otillar R."/>
            <person name="Lindquist E.A."/>
            <person name="Sun H."/>
            <person name="LaButti K.M."/>
            <person name="Schmutz J."/>
            <person name="Jabbour D."/>
            <person name="Luo H."/>
            <person name="Baker S.E."/>
            <person name="Pisabarro A.G."/>
            <person name="Walton J.D."/>
            <person name="Blanchette R.A."/>
            <person name="Henrissat B."/>
            <person name="Martin F."/>
            <person name="Cullen D."/>
            <person name="Hibbett D.S."/>
            <person name="Grigoriev I.V."/>
        </authorList>
    </citation>
    <scope>NUCLEOTIDE SEQUENCE [LARGE SCALE GENOMIC DNA]</scope>
    <source>
        <strain evidence="2">MUCL 33604</strain>
    </source>
</reference>
<gene>
    <name evidence="1" type="ORF">JAAARDRAFT_601985</name>
</gene>
<dbReference type="EMBL" id="KL197714">
    <property type="protein sequence ID" value="KDQ60284.1"/>
    <property type="molecule type" value="Genomic_DNA"/>
</dbReference>